<evidence type="ECO:0000313" key="1">
    <source>
        <dbReference type="EMBL" id="CAK9045169.1"/>
    </source>
</evidence>
<name>A0ABP0M344_9DINO</name>
<organism evidence="1 2">
    <name type="scientific">Durusdinium trenchii</name>
    <dbReference type="NCBI Taxonomy" id="1381693"/>
    <lineage>
        <taxon>Eukaryota</taxon>
        <taxon>Sar</taxon>
        <taxon>Alveolata</taxon>
        <taxon>Dinophyceae</taxon>
        <taxon>Suessiales</taxon>
        <taxon>Symbiodiniaceae</taxon>
        <taxon>Durusdinium</taxon>
    </lineage>
</organism>
<comment type="caution">
    <text evidence="1">The sequence shown here is derived from an EMBL/GenBank/DDBJ whole genome shotgun (WGS) entry which is preliminary data.</text>
</comment>
<dbReference type="EMBL" id="CAXAMM010019213">
    <property type="protein sequence ID" value="CAK9045169.1"/>
    <property type="molecule type" value="Genomic_DNA"/>
</dbReference>
<dbReference type="Proteomes" id="UP001642464">
    <property type="component" value="Unassembled WGS sequence"/>
</dbReference>
<protein>
    <submittedName>
        <fullName evidence="1">Uncharacterized protein</fullName>
    </submittedName>
</protein>
<gene>
    <name evidence="1" type="ORF">SCF082_LOCUS25544</name>
</gene>
<evidence type="ECO:0000313" key="2">
    <source>
        <dbReference type="Proteomes" id="UP001642464"/>
    </source>
</evidence>
<reference evidence="1 2" key="1">
    <citation type="submission" date="2024-02" db="EMBL/GenBank/DDBJ databases">
        <authorList>
            <person name="Chen Y."/>
            <person name="Shah S."/>
            <person name="Dougan E. K."/>
            <person name="Thang M."/>
            <person name="Chan C."/>
        </authorList>
    </citation>
    <scope>NUCLEOTIDE SEQUENCE [LARGE SCALE GENOMIC DNA]</scope>
</reference>
<sequence>MWTLARALPFVLVVAEANHCLNFDQLVVPQSFPKLLQVHPGRQLQTGAWAGPDAACLQTCSGLQTALQNVRYIPGACEIGDSSMVGQGTADAECQYSRSSSHDEIDLAVHVHIQG</sequence>
<accession>A0ABP0M344</accession>
<keyword evidence="2" id="KW-1185">Reference proteome</keyword>
<proteinExistence type="predicted"/>